<dbReference type="InParanoid" id="D7THH2"/>
<organism evidence="1 2">
    <name type="scientific">Vitis vinifera</name>
    <name type="common">Grape</name>
    <dbReference type="NCBI Taxonomy" id="29760"/>
    <lineage>
        <taxon>Eukaryota</taxon>
        <taxon>Viridiplantae</taxon>
        <taxon>Streptophyta</taxon>
        <taxon>Embryophyta</taxon>
        <taxon>Tracheophyta</taxon>
        <taxon>Spermatophyta</taxon>
        <taxon>Magnoliopsida</taxon>
        <taxon>eudicotyledons</taxon>
        <taxon>Gunneridae</taxon>
        <taxon>Pentapetalae</taxon>
        <taxon>rosids</taxon>
        <taxon>Vitales</taxon>
        <taxon>Vitaceae</taxon>
        <taxon>Viteae</taxon>
        <taxon>Vitis</taxon>
    </lineage>
</organism>
<dbReference type="Proteomes" id="UP000009183">
    <property type="component" value="Chromosome 8"/>
</dbReference>
<dbReference type="EMBL" id="FN595991">
    <property type="protein sequence ID" value="CBI30488.3"/>
    <property type="molecule type" value="Genomic_DNA"/>
</dbReference>
<name>D7THH2_VITVI</name>
<proteinExistence type="predicted"/>
<dbReference type="HOGENOM" id="CLU_3436938_0_0_1"/>
<evidence type="ECO:0000313" key="2">
    <source>
        <dbReference type="Proteomes" id="UP000009183"/>
    </source>
</evidence>
<sequence>MSKNKLVDSLLT</sequence>
<accession>D7THH2</accession>
<reference evidence="2" key="1">
    <citation type="journal article" date="2007" name="Nature">
        <title>The grapevine genome sequence suggests ancestral hexaploidization in major angiosperm phyla.</title>
        <authorList>
            <consortium name="The French-Italian Public Consortium for Grapevine Genome Characterization."/>
            <person name="Jaillon O."/>
            <person name="Aury J.-M."/>
            <person name="Noel B."/>
            <person name="Policriti A."/>
            <person name="Clepet C."/>
            <person name="Casagrande A."/>
            <person name="Choisne N."/>
            <person name="Aubourg S."/>
            <person name="Vitulo N."/>
            <person name="Jubin C."/>
            <person name="Vezzi A."/>
            <person name="Legeai F."/>
            <person name="Hugueney P."/>
            <person name="Dasilva C."/>
            <person name="Horner D."/>
            <person name="Mica E."/>
            <person name="Jublot D."/>
            <person name="Poulain J."/>
            <person name="Bruyere C."/>
            <person name="Billault A."/>
            <person name="Segurens B."/>
            <person name="Gouyvenoux M."/>
            <person name="Ugarte E."/>
            <person name="Cattonaro F."/>
            <person name="Anthouard V."/>
            <person name="Vico V."/>
            <person name="Del Fabbro C."/>
            <person name="Alaux M."/>
            <person name="Di Gaspero G."/>
            <person name="Dumas V."/>
            <person name="Felice N."/>
            <person name="Paillard S."/>
            <person name="Juman I."/>
            <person name="Moroldo M."/>
            <person name="Scalabrin S."/>
            <person name="Canaguier A."/>
            <person name="Le Clainche I."/>
            <person name="Malacrida G."/>
            <person name="Durand E."/>
            <person name="Pesole G."/>
            <person name="Laucou V."/>
            <person name="Chatelet P."/>
            <person name="Merdinoglu D."/>
            <person name="Delledonne M."/>
            <person name="Pezzotti M."/>
            <person name="Lecharny A."/>
            <person name="Scarpelli C."/>
            <person name="Artiguenave F."/>
            <person name="Pe M.E."/>
            <person name="Valle G."/>
            <person name="Morgante M."/>
            <person name="Caboche M."/>
            <person name="Adam-Blondon A.-F."/>
            <person name="Weissenbach J."/>
            <person name="Quetier F."/>
            <person name="Wincker P."/>
        </authorList>
    </citation>
    <scope>NUCLEOTIDE SEQUENCE [LARGE SCALE GENOMIC DNA]</scope>
    <source>
        <strain evidence="2">cv. Pinot noir / PN40024</strain>
    </source>
</reference>
<gene>
    <name evidence="1" type="ordered locus">VIT_08s0007g01130</name>
</gene>
<keyword evidence="2" id="KW-1185">Reference proteome</keyword>
<protein>
    <submittedName>
        <fullName evidence="1">Uncharacterized protein</fullName>
    </submittedName>
</protein>
<evidence type="ECO:0000313" key="1">
    <source>
        <dbReference type="EMBL" id="CBI30488.3"/>
    </source>
</evidence>